<evidence type="ECO:0000313" key="1">
    <source>
        <dbReference type="EMBL" id="PCI75536.1"/>
    </source>
</evidence>
<dbReference type="Proteomes" id="UP000218775">
    <property type="component" value="Unassembled WGS sequence"/>
</dbReference>
<feature type="non-terminal residue" evidence="1">
    <location>
        <position position="1"/>
    </location>
</feature>
<name>A0A2A4WZ80_UNCAE</name>
<dbReference type="EMBL" id="NVUK01000045">
    <property type="protein sequence ID" value="PCI75536.1"/>
    <property type="molecule type" value="Genomic_DNA"/>
</dbReference>
<gene>
    <name evidence="1" type="ORF">COB21_05505</name>
</gene>
<evidence type="ECO:0000313" key="2">
    <source>
        <dbReference type="Proteomes" id="UP000218775"/>
    </source>
</evidence>
<reference evidence="2" key="1">
    <citation type="submission" date="2017-08" db="EMBL/GenBank/DDBJ databases">
        <title>A dynamic microbial community with high functional redundancy inhabits the cold, oxic subseafloor aquifer.</title>
        <authorList>
            <person name="Tully B.J."/>
            <person name="Wheat C.G."/>
            <person name="Glazer B.T."/>
            <person name="Huber J.A."/>
        </authorList>
    </citation>
    <scope>NUCLEOTIDE SEQUENCE [LARGE SCALE GENOMIC DNA]</scope>
</reference>
<proteinExistence type="predicted"/>
<comment type="caution">
    <text evidence="1">The sequence shown here is derived from an EMBL/GenBank/DDBJ whole genome shotgun (WGS) entry which is preliminary data.</text>
</comment>
<dbReference type="AlphaFoldDB" id="A0A2A4WZ80"/>
<sequence length="71" mass="8062">CAQTPLTGFSMCPLSAWINRYNTDTQKNTSNILITPENLQGLRAQLATIVSPESYTRNLEWLKEQWTAFNA</sequence>
<protein>
    <submittedName>
        <fullName evidence="1">Uncharacterized protein</fullName>
    </submittedName>
</protein>
<organism evidence="1 2">
    <name type="scientific">Aerophobetes bacterium</name>
    <dbReference type="NCBI Taxonomy" id="2030807"/>
    <lineage>
        <taxon>Bacteria</taxon>
        <taxon>Candidatus Aerophobota</taxon>
    </lineage>
</organism>
<accession>A0A2A4WZ80</accession>